<organism evidence="1">
    <name type="scientific">Podoviridae sp. ct8Lf7</name>
    <dbReference type="NCBI Taxonomy" id="2827723"/>
    <lineage>
        <taxon>Viruses</taxon>
        <taxon>Duplodnaviria</taxon>
        <taxon>Heunggongvirae</taxon>
        <taxon>Uroviricota</taxon>
        <taxon>Caudoviricetes</taxon>
    </lineage>
</organism>
<protein>
    <submittedName>
        <fullName evidence="1">Uncharacterized protein</fullName>
    </submittedName>
</protein>
<proteinExistence type="predicted"/>
<accession>A0A8S5S092</accession>
<dbReference type="EMBL" id="BK032511">
    <property type="protein sequence ID" value="DAF44460.1"/>
    <property type="molecule type" value="Genomic_DNA"/>
</dbReference>
<evidence type="ECO:0000313" key="1">
    <source>
        <dbReference type="EMBL" id="DAF44460.1"/>
    </source>
</evidence>
<name>A0A8S5S092_9CAUD</name>
<reference evidence="1" key="1">
    <citation type="journal article" date="2021" name="Proc. Natl. Acad. Sci. U.S.A.">
        <title>A Catalog of Tens of Thousands of Viruses from Human Metagenomes Reveals Hidden Associations with Chronic Diseases.</title>
        <authorList>
            <person name="Tisza M.J."/>
            <person name="Buck C.B."/>
        </authorList>
    </citation>
    <scope>NUCLEOTIDE SEQUENCE</scope>
    <source>
        <strain evidence="1">Ct8Lf7</strain>
    </source>
</reference>
<sequence length="63" mass="6977">MILHCIKLSYDLISVSSTCVFNSILKSTSLTLICISTITETSFYCTSYLIYTISNLISLSLIS</sequence>